<dbReference type="InterPro" id="IPR043682">
    <property type="entry name" value="RqcH_bacterial"/>
</dbReference>
<dbReference type="AlphaFoldDB" id="A0A9E2KRA9"/>
<feature type="domain" description="NFACT RNA-binding" evidence="6">
    <location>
        <begin position="446"/>
        <end position="534"/>
    </location>
</feature>
<evidence type="ECO:0000259" key="6">
    <source>
        <dbReference type="Pfam" id="PF05670"/>
    </source>
</evidence>
<dbReference type="PANTHER" id="PTHR15239:SF6">
    <property type="entry name" value="RIBOSOME QUALITY CONTROL COMPLEX SUBUNIT NEMF"/>
    <property type="match status" value="1"/>
</dbReference>
<evidence type="ECO:0000256" key="1">
    <source>
        <dbReference type="ARBA" id="ARBA00022555"/>
    </source>
</evidence>
<reference evidence="7" key="2">
    <citation type="submission" date="2021-04" db="EMBL/GenBank/DDBJ databases">
        <authorList>
            <person name="Gilroy R."/>
        </authorList>
    </citation>
    <scope>NUCLEOTIDE SEQUENCE</scope>
    <source>
        <strain evidence="7">F6-686</strain>
    </source>
</reference>
<organism evidence="7 8">
    <name type="scientific">Candidatus Lactobacillus pullistercoris</name>
    <dbReference type="NCBI Taxonomy" id="2838636"/>
    <lineage>
        <taxon>Bacteria</taxon>
        <taxon>Bacillati</taxon>
        <taxon>Bacillota</taxon>
        <taxon>Bacilli</taxon>
        <taxon>Lactobacillales</taxon>
        <taxon>Lactobacillaceae</taxon>
        <taxon>Lactobacillus</taxon>
    </lineage>
</organism>
<dbReference type="GO" id="GO:0072344">
    <property type="term" value="P:rescue of stalled ribosome"/>
    <property type="evidence" value="ECO:0007669"/>
    <property type="project" value="UniProtKB-UniRule"/>
</dbReference>
<dbReference type="InterPro" id="IPR008532">
    <property type="entry name" value="NFACT_RNA-bd"/>
</dbReference>
<dbReference type="GO" id="GO:0043023">
    <property type="term" value="F:ribosomal large subunit binding"/>
    <property type="evidence" value="ECO:0007669"/>
    <property type="project" value="UniProtKB-UniRule"/>
</dbReference>
<keyword evidence="3 5" id="KW-0694">RNA-binding</keyword>
<protein>
    <recommendedName>
        <fullName evidence="5">Rqc2 homolog RqcH</fullName>
        <shortName evidence="5">RqcH</shortName>
    </recommendedName>
</protein>
<gene>
    <name evidence="5" type="primary">rqcH</name>
    <name evidence="7" type="ORF">H9806_01385</name>
</gene>
<dbReference type="HAMAP" id="MF_00844_B">
    <property type="entry name" value="RqcH_B"/>
    <property type="match status" value="1"/>
</dbReference>
<dbReference type="Pfam" id="PF05670">
    <property type="entry name" value="NFACT-R_1"/>
    <property type="match status" value="1"/>
</dbReference>
<comment type="caution">
    <text evidence="7">The sequence shown here is derived from an EMBL/GenBank/DDBJ whole genome shotgun (WGS) entry which is preliminary data.</text>
</comment>
<accession>A0A9E2KRA9</accession>
<dbReference type="EMBL" id="JAHLFT010000018">
    <property type="protein sequence ID" value="MBU3827818.1"/>
    <property type="molecule type" value="Genomic_DNA"/>
</dbReference>
<dbReference type="GO" id="GO:1990112">
    <property type="term" value="C:RQC complex"/>
    <property type="evidence" value="ECO:0007669"/>
    <property type="project" value="TreeGrafter"/>
</dbReference>
<comment type="similarity">
    <text evidence="5">Belongs to the NEMF family.</text>
</comment>
<keyword evidence="1 5" id="KW-0820">tRNA-binding</keyword>
<dbReference type="FunFam" id="2.30.310.10:FF:000004">
    <property type="entry name" value="Fibronectin-binding protein A"/>
    <property type="match status" value="1"/>
</dbReference>
<keyword evidence="2 5" id="KW-0699">rRNA-binding</keyword>
<dbReference type="GO" id="GO:0019843">
    <property type="term" value="F:rRNA binding"/>
    <property type="evidence" value="ECO:0007669"/>
    <property type="project" value="UniProtKB-UniRule"/>
</dbReference>
<dbReference type="PANTHER" id="PTHR15239">
    <property type="entry name" value="NUCLEAR EXPORT MEDIATOR FACTOR NEMF"/>
    <property type="match status" value="1"/>
</dbReference>
<dbReference type="Pfam" id="PF05833">
    <property type="entry name" value="NFACT_N"/>
    <property type="match status" value="1"/>
</dbReference>
<reference evidence="7" key="1">
    <citation type="journal article" date="2021" name="PeerJ">
        <title>Extensive microbial diversity within the chicken gut microbiome revealed by metagenomics and culture.</title>
        <authorList>
            <person name="Gilroy R."/>
            <person name="Ravi A."/>
            <person name="Getino M."/>
            <person name="Pursley I."/>
            <person name="Horton D.L."/>
            <person name="Alikhan N.F."/>
            <person name="Baker D."/>
            <person name="Gharbi K."/>
            <person name="Hall N."/>
            <person name="Watson M."/>
            <person name="Adriaenssens E.M."/>
            <person name="Foster-Nyarko E."/>
            <person name="Jarju S."/>
            <person name="Secka A."/>
            <person name="Antonio M."/>
            <person name="Oren A."/>
            <person name="Chaudhuri R.R."/>
            <person name="La Ragione R."/>
            <person name="Hildebrand F."/>
            <person name="Pallen M.J."/>
        </authorList>
    </citation>
    <scope>NUCLEOTIDE SEQUENCE</scope>
    <source>
        <strain evidence="7">F6-686</strain>
    </source>
</reference>
<comment type="subunit">
    <text evidence="5">Associates with stalled 50S ribosomal subunits. Binds to RqcP.</text>
</comment>
<evidence type="ECO:0000313" key="7">
    <source>
        <dbReference type="EMBL" id="MBU3827818.1"/>
    </source>
</evidence>
<name>A0A9E2KRA9_9LACO</name>
<evidence type="ECO:0000256" key="4">
    <source>
        <dbReference type="ARBA" id="ARBA00022917"/>
    </source>
</evidence>
<evidence type="ECO:0000313" key="8">
    <source>
        <dbReference type="Proteomes" id="UP000823844"/>
    </source>
</evidence>
<sequence>MAFDGLFIYSLLKDLSPTLTGGRLSKIYQPFDKDLIFVFRKERKNYQLLISANAQYPRMYLTSQTMNNPDKAPTFVMVLRKYLEGSILQKIDQVGLDRIVNFHFSNRNELGDQVKLVLSVELMGRHSNVILYDQASGHIIDLLKRINPDENRARILLPKAKYELPPLKPGLNGLEIDKEQFDKLKQQYDDPAELVKKIDGLDRDDRQELLGYLEDDYSEKSFRTFFDQFETPKAFVLLSPKNKRKIFPYLPYHLDLQKESSDSDLNHALDDFYEYQANRDWVKQRAAKVEGVVKNEKNKLSKKIIKLKKHLDLAENSEGYRIRGEILNANLHLVKPGMKKIALPNYYDDNKPIEVKLDEALSPARNAQKYFTKYKKLRDSIKHVNEQIKIAQENLNYFDSIQTAIDNADPQDIDQINVELQNQGYIRKQQRNVRRKKITEKNLNKFKLSSGKIVLVGKNNYQNDWLTLKKANKTDYWFHVKNMPGSHVILRDDNPSAQDILEAAEIAAYFSKAKLSAHVQVDYVQDKRVKKPNGAKPGFVIYTGQNSIEVTPDEKEVMQKKLVEK</sequence>
<dbReference type="Gene3D" id="2.30.310.10">
    <property type="entry name" value="ibrinogen binding protein from staphylococcus aureus domain"/>
    <property type="match status" value="1"/>
</dbReference>
<dbReference type="InterPro" id="IPR051608">
    <property type="entry name" value="RQC_Subunit_NEMF"/>
</dbReference>
<comment type="function">
    <text evidence="5">Key component of the ribosome quality control system (RQC), a ribosome-associated complex that mediates the extraction of incompletely synthesized nascent chains from stalled ribosomes and their subsequent degradation. RqcH recruits Ala-charged tRNA, and with RqcP directs the elongation of stalled nascent chains on 50S ribosomal subunits, leading to non-templated C-terminal alanine extensions (Ala tail). The Ala tail promotes nascent chain degradation. May add between 1 and at least 8 Ala residues. Binds to stalled 50S ribosomal subunits.</text>
</comment>
<evidence type="ECO:0000256" key="2">
    <source>
        <dbReference type="ARBA" id="ARBA00022730"/>
    </source>
</evidence>
<dbReference type="Proteomes" id="UP000823844">
    <property type="component" value="Unassembled WGS sequence"/>
</dbReference>
<evidence type="ECO:0000256" key="5">
    <source>
        <dbReference type="HAMAP-Rule" id="MF_00844"/>
    </source>
</evidence>
<proteinExistence type="inferred from homology"/>
<evidence type="ECO:0000256" key="3">
    <source>
        <dbReference type="ARBA" id="ARBA00022884"/>
    </source>
</evidence>
<dbReference type="GO" id="GO:0000049">
    <property type="term" value="F:tRNA binding"/>
    <property type="evidence" value="ECO:0007669"/>
    <property type="project" value="UniProtKB-UniRule"/>
</dbReference>
<keyword evidence="4 5" id="KW-0648">Protein biosynthesis</keyword>